<evidence type="ECO:0000256" key="2">
    <source>
        <dbReference type="ARBA" id="ARBA00023315"/>
    </source>
</evidence>
<dbReference type="Proteomes" id="UP000180166">
    <property type="component" value="Chromosome"/>
</dbReference>
<reference evidence="6" key="1">
    <citation type="submission" date="2015-07" db="EMBL/GenBank/DDBJ databases">
        <title>Nocardia seriolae U-1 whole genome shotgun sequence.</title>
        <authorList>
            <person name="Imajoh M."/>
            <person name="Fukumoto Y."/>
            <person name="Sukeda M."/>
            <person name="Yamane J."/>
            <person name="Yamasaki K."/>
            <person name="Shimizu M."/>
            <person name="Ohnishi K."/>
            <person name="Oshima S."/>
        </authorList>
    </citation>
    <scope>NUCLEOTIDE SEQUENCE [LARGE SCALE GENOMIC DNA]</scope>
    <source>
        <strain evidence="6">U-1</strain>
    </source>
</reference>
<dbReference type="KEGG" id="nsr:NS506_03124"/>
<keyword evidence="2" id="KW-0012">Acyltransferase</keyword>
<evidence type="ECO:0000259" key="3">
    <source>
        <dbReference type="PROSITE" id="PS51186"/>
    </source>
</evidence>
<dbReference type="EMBL" id="BBYQ01000050">
    <property type="protein sequence ID" value="GAP29160.1"/>
    <property type="molecule type" value="Genomic_DNA"/>
</dbReference>
<keyword evidence="6" id="KW-1185">Reference proteome</keyword>
<dbReference type="SUPFAM" id="SSF55729">
    <property type="entry name" value="Acyl-CoA N-acyltransferases (Nat)"/>
    <property type="match status" value="1"/>
</dbReference>
<dbReference type="RefSeq" id="WP_197707904.1">
    <property type="nucleotide sequence ID" value="NZ_AP017900.1"/>
</dbReference>
<evidence type="ECO:0000313" key="7">
    <source>
        <dbReference type="Proteomes" id="UP000180166"/>
    </source>
</evidence>
<dbReference type="PROSITE" id="PS51186">
    <property type="entry name" value="GNAT"/>
    <property type="match status" value="1"/>
</dbReference>
<dbReference type="InterPro" id="IPR050832">
    <property type="entry name" value="Bact_Acetyltransf"/>
</dbReference>
<reference evidence="5 6" key="2">
    <citation type="journal article" date="2016" name="Genome Announc.">
        <title>Draft Genome Sequence of Erythromycin- and Oxytetracycline-Sensitive Nocardia seriolae Strain U-1 (NBRC 110359).</title>
        <authorList>
            <person name="Imajoh M."/>
            <person name="Sukeda M."/>
            <person name="Shimizu M."/>
            <person name="Yamane J."/>
            <person name="Ohnishi K."/>
            <person name="Oshima S."/>
        </authorList>
    </citation>
    <scope>NUCLEOTIDE SEQUENCE [LARGE SCALE GENOMIC DNA]</scope>
    <source>
        <strain evidence="5 6">U-1</strain>
    </source>
</reference>
<reference evidence="4 7" key="3">
    <citation type="submission" date="2016-10" db="EMBL/GenBank/DDBJ databases">
        <title>Genome sequence of Nocardia seriolae strain EM150506, isolated from Anguila japonica.</title>
        <authorList>
            <person name="Han H.-J."/>
        </authorList>
    </citation>
    <scope>NUCLEOTIDE SEQUENCE [LARGE SCALE GENOMIC DNA]</scope>
    <source>
        <strain evidence="4 7">EM150506</strain>
    </source>
</reference>
<dbReference type="GeneID" id="93373762"/>
<name>A0ABC9YUX8_9NOCA</name>
<dbReference type="Pfam" id="PF00583">
    <property type="entry name" value="Acetyltransf_1"/>
    <property type="match status" value="1"/>
</dbReference>
<organism evidence="5 6">
    <name type="scientific">Nocardia seriolae</name>
    <dbReference type="NCBI Taxonomy" id="37332"/>
    <lineage>
        <taxon>Bacteria</taxon>
        <taxon>Bacillati</taxon>
        <taxon>Actinomycetota</taxon>
        <taxon>Actinomycetes</taxon>
        <taxon>Mycobacteriales</taxon>
        <taxon>Nocardiaceae</taxon>
        <taxon>Nocardia</taxon>
    </lineage>
</organism>
<protein>
    <submittedName>
        <fullName evidence="5">Acetyltransferase</fullName>
    </submittedName>
</protein>
<dbReference type="CDD" id="cd04301">
    <property type="entry name" value="NAT_SF"/>
    <property type="match status" value="1"/>
</dbReference>
<proteinExistence type="predicted"/>
<dbReference type="Proteomes" id="UP000037179">
    <property type="component" value="Unassembled WGS sequence"/>
</dbReference>
<dbReference type="EMBL" id="CP017839">
    <property type="protein sequence ID" value="APA97180.1"/>
    <property type="molecule type" value="Genomic_DNA"/>
</dbReference>
<feature type="domain" description="N-acetyltransferase" evidence="3">
    <location>
        <begin position="3"/>
        <end position="157"/>
    </location>
</feature>
<evidence type="ECO:0000256" key="1">
    <source>
        <dbReference type="ARBA" id="ARBA00022679"/>
    </source>
</evidence>
<dbReference type="Gene3D" id="3.40.630.30">
    <property type="match status" value="1"/>
</dbReference>
<keyword evidence="1" id="KW-0808">Transferase</keyword>
<evidence type="ECO:0000313" key="6">
    <source>
        <dbReference type="Proteomes" id="UP000037179"/>
    </source>
</evidence>
<dbReference type="AlphaFoldDB" id="A0ABC9YUX8"/>
<evidence type="ECO:0000313" key="4">
    <source>
        <dbReference type="EMBL" id="APA97180.1"/>
    </source>
</evidence>
<evidence type="ECO:0000313" key="5">
    <source>
        <dbReference type="EMBL" id="GAP29160.1"/>
    </source>
</evidence>
<dbReference type="PANTHER" id="PTHR43877">
    <property type="entry name" value="AMINOALKYLPHOSPHONATE N-ACETYLTRANSFERASE-RELATED-RELATED"/>
    <property type="match status" value="1"/>
</dbReference>
<dbReference type="GO" id="GO:0016746">
    <property type="term" value="F:acyltransferase activity"/>
    <property type="evidence" value="ECO:0007669"/>
    <property type="project" value="UniProtKB-KW"/>
</dbReference>
<sequence length="157" mass="17209">MTPTIRELTDADWPLWRRLRLAALAEAPHAFKSSLADWHNGAEQRWRIRFEDPTTHNVAVLIDHQPVGMASGVPAEGSVVELRSLWVSPPARGQGVAPMIVAAIETWARSRHATTLRLSVLPGNRTAIALYDQLGFGLVAAVADGSTSELVMQKRLD</sequence>
<gene>
    <name evidence="4" type="ORF">NS506_03124</name>
    <name evidence="5" type="ORF">NSK11_contig00050-0026</name>
</gene>
<accession>A0ABC9YUX8</accession>
<dbReference type="PANTHER" id="PTHR43877:SF2">
    <property type="entry name" value="AMINOALKYLPHOSPHONATE N-ACETYLTRANSFERASE-RELATED"/>
    <property type="match status" value="1"/>
</dbReference>
<dbReference type="InterPro" id="IPR016181">
    <property type="entry name" value="Acyl_CoA_acyltransferase"/>
</dbReference>
<dbReference type="InterPro" id="IPR000182">
    <property type="entry name" value="GNAT_dom"/>
</dbReference>